<keyword evidence="1" id="KW-0472">Membrane</keyword>
<dbReference type="Proteomes" id="UP000772434">
    <property type="component" value="Unassembled WGS sequence"/>
</dbReference>
<keyword evidence="1" id="KW-0812">Transmembrane</keyword>
<keyword evidence="1" id="KW-1133">Transmembrane helix</keyword>
<feature type="transmembrane region" description="Helical" evidence="1">
    <location>
        <begin position="12"/>
        <end position="32"/>
    </location>
</feature>
<evidence type="ECO:0000313" key="2">
    <source>
        <dbReference type="EMBL" id="KAF9062216.1"/>
    </source>
</evidence>
<accession>A0A9P5PF49</accession>
<organism evidence="2 3">
    <name type="scientific">Rhodocollybia butyracea</name>
    <dbReference type="NCBI Taxonomy" id="206335"/>
    <lineage>
        <taxon>Eukaryota</taxon>
        <taxon>Fungi</taxon>
        <taxon>Dikarya</taxon>
        <taxon>Basidiomycota</taxon>
        <taxon>Agaricomycotina</taxon>
        <taxon>Agaricomycetes</taxon>
        <taxon>Agaricomycetidae</taxon>
        <taxon>Agaricales</taxon>
        <taxon>Marasmiineae</taxon>
        <taxon>Omphalotaceae</taxon>
        <taxon>Rhodocollybia</taxon>
    </lineage>
</organism>
<sequence length="136" mass="15658">MPPCGLTCDYKFRHFEIFLSSFFCSLPVYYYYYYCHLNALSILDICSSKLQLLLCPPQIRDLRMNSLSWAFPSSVDLVACRYASMPHSTLFINSCTSKVSYLNLFFSAIVRFSISHAACFSVISSMSQYMYDVVCM</sequence>
<dbReference type="EMBL" id="JADNRY010000178">
    <property type="protein sequence ID" value="KAF9062216.1"/>
    <property type="molecule type" value="Genomic_DNA"/>
</dbReference>
<gene>
    <name evidence="2" type="ORF">BDP27DRAFT_296295</name>
</gene>
<proteinExistence type="predicted"/>
<evidence type="ECO:0000313" key="3">
    <source>
        <dbReference type="Proteomes" id="UP000772434"/>
    </source>
</evidence>
<keyword evidence="3" id="KW-1185">Reference proteome</keyword>
<name>A0A9P5PF49_9AGAR</name>
<evidence type="ECO:0000256" key="1">
    <source>
        <dbReference type="SAM" id="Phobius"/>
    </source>
</evidence>
<protein>
    <submittedName>
        <fullName evidence="2">Uncharacterized protein</fullName>
    </submittedName>
</protein>
<comment type="caution">
    <text evidence="2">The sequence shown here is derived from an EMBL/GenBank/DDBJ whole genome shotgun (WGS) entry which is preliminary data.</text>
</comment>
<dbReference type="AlphaFoldDB" id="A0A9P5PF49"/>
<reference evidence="2" key="1">
    <citation type="submission" date="2020-11" db="EMBL/GenBank/DDBJ databases">
        <authorList>
            <consortium name="DOE Joint Genome Institute"/>
            <person name="Ahrendt S."/>
            <person name="Riley R."/>
            <person name="Andreopoulos W."/>
            <person name="Labutti K."/>
            <person name="Pangilinan J."/>
            <person name="Ruiz-Duenas F.J."/>
            <person name="Barrasa J.M."/>
            <person name="Sanchez-Garcia M."/>
            <person name="Camarero S."/>
            <person name="Miyauchi S."/>
            <person name="Serrano A."/>
            <person name="Linde D."/>
            <person name="Babiker R."/>
            <person name="Drula E."/>
            <person name="Ayuso-Fernandez I."/>
            <person name="Pacheco R."/>
            <person name="Padilla G."/>
            <person name="Ferreira P."/>
            <person name="Barriuso J."/>
            <person name="Kellner H."/>
            <person name="Castanera R."/>
            <person name="Alfaro M."/>
            <person name="Ramirez L."/>
            <person name="Pisabarro A.G."/>
            <person name="Kuo A."/>
            <person name="Tritt A."/>
            <person name="Lipzen A."/>
            <person name="He G."/>
            <person name="Yan M."/>
            <person name="Ng V."/>
            <person name="Cullen D."/>
            <person name="Martin F."/>
            <person name="Rosso M.-N."/>
            <person name="Henrissat B."/>
            <person name="Hibbett D."/>
            <person name="Martinez A.T."/>
            <person name="Grigoriev I.V."/>
        </authorList>
    </citation>
    <scope>NUCLEOTIDE SEQUENCE</scope>
    <source>
        <strain evidence="2">AH 40177</strain>
    </source>
</reference>